<keyword evidence="4" id="KW-0804">Transcription</keyword>
<comment type="caution">
    <text evidence="8">The sequence shown here is derived from an EMBL/GenBank/DDBJ whole genome shotgun (WGS) entry which is preliminary data.</text>
</comment>
<feature type="compositionally biased region" description="Gly residues" evidence="6">
    <location>
        <begin position="359"/>
        <end position="376"/>
    </location>
</feature>
<protein>
    <recommendedName>
        <fullName evidence="7">MADS-box domain-containing protein</fullName>
    </recommendedName>
</protein>
<organism evidence="8 9">
    <name type="scientific">Gymnopilus dilepis</name>
    <dbReference type="NCBI Taxonomy" id="231916"/>
    <lineage>
        <taxon>Eukaryota</taxon>
        <taxon>Fungi</taxon>
        <taxon>Dikarya</taxon>
        <taxon>Basidiomycota</taxon>
        <taxon>Agaricomycotina</taxon>
        <taxon>Agaricomycetes</taxon>
        <taxon>Agaricomycetidae</taxon>
        <taxon>Agaricales</taxon>
        <taxon>Agaricineae</taxon>
        <taxon>Hymenogastraceae</taxon>
        <taxon>Gymnopilus</taxon>
    </lineage>
</organism>
<dbReference type="GO" id="GO:0045944">
    <property type="term" value="P:positive regulation of transcription by RNA polymerase II"/>
    <property type="evidence" value="ECO:0007669"/>
    <property type="project" value="TreeGrafter"/>
</dbReference>
<dbReference type="EMBL" id="NHYE01005517">
    <property type="protein sequence ID" value="PPQ71057.1"/>
    <property type="molecule type" value="Genomic_DNA"/>
</dbReference>
<accession>A0A409VXS9</accession>
<reference evidence="8 9" key="1">
    <citation type="journal article" date="2018" name="Evol. Lett.">
        <title>Horizontal gene cluster transfer increased hallucinogenic mushroom diversity.</title>
        <authorList>
            <person name="Reynolds H.T."/>
            <person name="Vijayakumar V."/>
            <person name="Gluck-Thaler E."/>
            <person name="Korotkin H.B."/>
            <person name="Matheny P.B."/>
            <person name="Slot J.C."/>
        </authorList>
    </citation>
    <scope>NUCLEOTIDE SEQUENCE [LARGE SCALE GENOMIC DNA]</scope>
    <source>
        <strain evidence="8 9">SRW20</strain>
    </source>
</reference>
<feature type="region of interest" description="Disordered" evidence="6">
    <location>
        <begin position="357"/>
        <end position="391"/>
    </location>
</feature>
<keyword evidence="2" id="KW-0805">Transcription regulation</keyword>
<evidence type="ECO:0000256" key="5">
    <source>
        <dbReference type="ARBA" id="ARBA00023242"/>
    </source>
</evidence>
<dbReference type="GO" id="GO:0000981">
    <property type="term" value="F:DNA-binding transcription factor activity, RNA polymerase II-specific"/>
    <property type="evidence" value="ECO:0007669"/>
    <property type="project" value="TreeGrafter"/>
</dbReference>
<evidence type="ECO:0000313" key="8">
    <source>
        <dbReference type="EMBL" id="PPQ71057.1"/>
    </source>
</evidence>
<keyword evidence="9" id="KW-1185">Reference proteome</keyword>
<feature type="compositionally biased region" description="Polar residues" evidence="6">
    <location>
        <begin position="225"/>
        <end position="236"/>
    </location>
</feature>
<feature type="compositionally biased region" description="Polar residues" evidence="6">
    <location>
        <begin position="511"/>
        <end position="521"/>
    </location>
</feature>
<dbReference type="STRING" id="231916.A0A409VXS9"/>
<dbReference type="PANTHER" id="PTHR11945:SF534">
    <property type="entry name" value="MYOCYTE-SPECIFIC ENHANCER FACTOR 2"/>
    <property type="match status" value="1"/>
</dbReference>
<dbReference type="PANTHER" id="PTHR11945">
    <property type="entry name" value="MADS BOX PROTEIN"/>
    <property type="match status" value="1"/>
</dbReference>
<dbReference type="PROSITE" id="PS50066">
    <property type="entry name" value="MADS_BOX_2"/>
    <property type="match status" value="1"/>
</dbReference>
<evidence type="ECO:0000256" key="2">
    <source>
        <dbReference type="ARBA" id="ARBA00023015"/>
    </source>
</evidence>
<dbReference type="InterPro" id="IPR036879">
    <property type="entry name" value="TF_MADSbox_sf"/>
</dbReference>
<dbReference type="AlphaFoldDB" id="A0A409VXS9"/>
<feature type="compositionally biased region" description="Polar residues" evidence="6">
    <location>
        <begin position="463"/>
        <end position="496"/>
    </location>
</feature>
<dbReference type="Gene3D" id="3.40.1810.10">
    <property type="entry name" value="Transcription factor, MADS-box"/>
    <property type="match status" value="1"/>
</dbReference>
<keyword evidence="5" id="KW-0539">Nucleus</keyword>
<dbReference type="GO" id="GO:0000978">
    <property type="term" value="F:RNA polymerase II cis-regulatory region sequence-specific DNA binding"/>
    <property type="evidence" value="ECO:0007669"/>
    <property type="project" value="TreeGrafter"/>
</dbReference>
<dbReference type="InterPro" id="IPR002100">
    <property type="entry name" value="TF_MADSbox"/>
</dbReference>
<comment type="subcellular location">
    <subcellularLocation>
        <location evidence="1">Nucleus</location>
    </subcellularLocation>
</comment>
<dbReference type="SMART" id="SM00432">
    <property type="entry name" value="MADS"/>
    <property type="match status" value="1"/>
</dbReference>
<name>A0A409VXS9_9AGAR</name>
<evidence type="ECO:0000256" key="4">
    <source>
        <dbReference type="ARBA" id="ARBA00023163"/>
    </source>
</evidence>
<gene>
    <name evidence="8" type="ORF">CVT26_011459</name>
</gene>
<feature type="compositionally biased region" description="Low complexity" evidence="6">
    <location>
        <begin position="546"/>
        <end position="572"/>
    </location>
</feature>
<proteinExistence type="predicted"/>
<dbReference type="GO" id="GO:0046983">
    <property type="term" value="F:protein dimerization activity"/>
    <property type="evidence" value="ECO:0007669"/>
    <property type="project" value="InterPro"/>
</dbReference>
<keyword evidence="3" id="KW-0238">DNA-binding</keyword>
<dbReference type="GO" id="GO:0005634">
    <property type="term" value="C:nucleus"/>
    <property type="evidence" value="ECO:0007669"/>
    <property type="project" value="UniProtKB-SubCell"/>
</dbReference>
<dbReference type="Proteomes" id="UP000284706">
    <property type="component" value="Unassembled WGS sequence"/>
</dbReference>
<evidence type="ECO:0000313" key="9">
    <source>
        <dbReference type="Proteomes" id="UP000284706"/>
    </source>
</evidence>
<feature type="region of interest" description="Disordered" evidence="6">
    <location>
        <begin position="113"/>
        <end position="271"/>
    </location>
</feature>
<evidence type="ECO:0000259" key="7">
    <source>
        <dbReference type="PROSITE" id="PS50066"/>
    </source>
</evidence>
<evidence type="ECO:0000256" key="6">
    <source>
        <dbReference type="SAM" id="MobiDB-lite"/>
    </source>
</evidence>
<dbReference type="OrthoDB" id="1898716at2759"/>
<feature type="compositionally biased region" description="Acidic residues" evidence="6">
    <location>
        <begin position="134"/>
        <end position="151"/>
    </location>
</feature>
<evidence type="ECO:0000256" key="1">
    <source>
        <dbReference type="ARBA" id="ARBA00004123"/>
    </source>
</evidence>
<feature type="domain" description="MADS-box" evidence="7">
    <location>
        <begin position="46"/>
        <end position="86"/>
    </location>
</feature>
<dbReference type="PRINTS" id="PR00404">
    <property type="entry name" value="MADSDOMAIN"/>
</dbReference>
<dbReference type="SUPFAM" id="SSF55455">
    <property type="entry name" value="SRF-like"/>
    <property type="match status" value="1"/>
</dbReference>
<feature type="region of interest" description="Disordered" evidence="6">
    <location>
        <begin position="429"/>
        <end position="639"/>
    </location>
</feature>
<dbReference type="InParanoid" id="A0A409VXS9"/>
<evidence type="ECO:0000256" key="3">
    <source>
        <dbReference type="ARBA" id="ARBA00023125"/>
    </source>
</evidence>
<sequence>MGRRKIEIQPITHCKHCPLCLRVAVVTRGSTSSFPSRCSADETLALQHERNRSVTFLKRKNGLFKKAYELGVLCSVDVAVIIFEERPGHDVKLHQYCSADIRDIVQRQIRHQGEKDIKTPADFSGGANASKFDDDADGDDANADEDDDEDVPTTRSGKRRRTGKLSVSTDLGPDDSEYIPPGHHHRNGGGSGLPQVPPPPPMHGGGRVDSAGPGSLGSLLPVSNDRVSNMRETQPRLSKRPRSTLDAMDPGRRSPPPTGGPNDFIPGRAAPPDLYLPDQSGRDFRSMRGGPHGGMIPPPHPYHPADGIHHQGFNPNPNYTPMFPMGTQASPPPSFIPLNTEFGAPRGHSSFVRDMGPAHSGGGYTGPGAPRGGGAGRYNDPPPPPQPQYDPALLAQANMMPPRHHQQGFPQQRSEDRGGDMFAAFLEADERSRQQQQQQQMGRGGPGAIEWPNHGHEHPGALPTTSPSPRNDAISRNASGQQIPPHDASTNPTFGPTDQGWVYNILPLAGSASTGPATTPASVPATGPASATSPRDAQGSVEEDIAAVFGGAGDAAAAGVAGDASSASGGRASRAEGRVSRGPPEAGAGVGEKANDVVMNAAAGGGGGGDEEKDGAADAGGGGVGQAERGSAGDAAGAV</sequence>
<dbReference type="Pfam" id="PF00319">
    <property type="entry name" value="SRF-TF"/>
    <property type="match status" value="1"/>
</dbReference>